<dbReference type="GeneID" id="40384299"/>
<evidence type="ECO:0000313" key="1">
    <source>
        <dbReference type="EMBL" id="AWU76504.1"/>
    </source>
</evidence>
<dbReference type="RefSeq" id="XP_029321981.1">
    <property type="nucleotide sequence ID" value="XM_029466121.1"/>
</dbReference>
<dbReference type="OrthoDB" id="5357220at2759"/>
<accession>A0A2U9R5A4</accession>
<gene>
    <name evidence="1" type="ORF">C5L36_0C04370</name>
</gene>
<dbReference type="Pfam" id="PF08045">
    <property type="entry name" value="CDC14"/>
    <property type="match status" value="1"/>
</dbReference>
<organism evidence="1 2">
    <name type="scientific">Pichia kudriavzevii</name>
    <name type="common">Yeast</name>
    <name type="synonym">Issatchenkia orientalis</name>
    <dbReference type="NCBI Taxonomy" id="4909"/>
    <lineage>
        <taxon>Eukaryota</taxon>
        <taxon>Fungi</taxon>
        <taxon>Dikarya</taxon>
        <taxon>Ascomycota</taxon>
        <taxon>Saccharomycotina</taxon>
        <taxon>Pichiomycetes</taxon>
        <taxon>Pichiales</taxon>
        <taxon>Pichiaceae</taxon>
        <taxon>Pichia</taxon>
    </lineage>
</organism>
<dbReference type="AlphaFoldDB" id="A0A2U9R5A4"/>
<reference evidence="1 2" key="1">
    <citation type="submission" date="2018-06" db="EMBL/GenBank/DDBJ databases">
        <title>Population genomics shows no distinction between pathogenic Candida krusei and environmental Pichia kudriavzevii: One species, four names.</title>
        <authorList>
            <person name="Douglass A.P."/>
            <person name="Offei B."/>
            <person name="Braun-Galleani S."/>
            <person name="Coughlan A.Y."/>
            <person name="Martos A."/>
            <person name="Ortiz-Merino R.A."/>
            <person name="Byrne K.P."/>
            <person name="Wolfe K.H."/>
        </authorList>
    </citation>
    <scope>NUCLEOTIDE SEQUENCE [LARGE SCALE GENOMIC DNA]</scope>
    <source>
        <strain evidence="1 2">CBS573</strain>
    </source>
</reference>
<name>A0A2U9R5A4_PICKU</name>
<evidence type="ECO:0000313" key="2">
    <source>
        <dbReference type="Proteomes" id="UP000249293"/>
    </source>
</evidence>
<dbReference type="KEGG" id="pkz:C5L36_0C04370"/>
<dbReference type="EMBL" id="CP028775">
    <property type="protein sequence ID" value="AWU76504.1"/>
    <property type="molecule type" value="Genomic_DNA"/>
</dbReference>
<dbReference type="VEuPathDB" id="FungiDB:C5L36_0C04370"/>
<keyword evidence="2" id="KW-1185">Reference proteome</keyword>
<sequence>MGLEREVADIVDQLGSIDSDVIAEGVEHLEKLLLGVCMDTNLEKAFLDVQTRHLQYSLARLLLPLLLHSTTSPSPSTLPLSLQLQMYPLLRGVLLLHPESRRLATRRDLAQVVANITRFGAGGNIDANSTHLVCENLLLSVALSLGDSGTVNFNILVKEMQIFDGVVTLLDTGGLSSNFSNNGYSNKHSQDQVRVRCLEWLFFFIGKTSASELRRMARTRLEPAFLDRLVAEYAAENPFFLN</sequence>
<dbReference type="InterPro" id="IPR012535">
    <property type="entry name" value="Cell_div_Cdc14"/>
</dbReference>
<dbReference type="Proteomes" id="UP000249293">
    <property type="component" value="Chromosome 3"/>
</dbReference>
<protein>
    <submittedName>
        <fullName evidence="1">Uncharacterized protein</fullName>
    </submittedName>
</protein>
<proteinExistence type="predicted"/>